<keyword evidence="1" id="KW-1133">Transmembrane helix</keyword>
<dbReference type="EMBL" id="CP100390">
    <property type="protein sequence ID" value="UZE94590.1"/>
    <property type="molecule type" value="Genomic_DNA"/>
</dbReference>
<gene>
    <name evidence="2" type="ORF">NKI27_10875</name>
</gene>
<accession>A0ABY6MXR4</accession>
<feature type="transmembrane region" description="Helical" evidence="1">
    <location>
        <begin position="12"/>
        <end position="32"/>
    </location>
</feature>
<evidence type="ECO:0000313" key="3">
    <source>
        <dbReference type="Proteomes" id="UP001163739"/>
    </source>
</evidence>
<reference evidence="2" key="1">
    <citation type="submission" date="2022-06" db="EMBL/GenBank/DDBJ databases">
        <title>Alkalimarinus sp. nov., isolated from gut of a Alitta virens.</title>
        <authorList>
            <person name="Yang A.I."/>
            <person name="Shin N.-R."/>
        </authorList>
    </citation>
    <scope>NUCLEOTIDE SEQUENCE</scope>
    <source>
        <strain evidence="2">A2M4</strain>
    </source>
</reference>
<organism evidence="2 3">
    <name type="scientific">Alkalimarinus alittae</name>
    <dbReference type="NCBI Taxonomy" id="2961619"/>
    <lineage>
        <taxon>Bacteria</taxon>
        <taxon>Pseudomonadati</taxon>
        <taxon>Pseudomonadota</taxon>
        <taxon>Gammaproteobacteria</taxon>
        <taxon>Alteromonadales</taxon>
        <taxon>Alteromonadaceae</taxon>
        <taxon>Alkalimarinus</taxon>
    </lineage>
</organism>
<dbReference type="RefSeq" id="WP_265046082.1">
    <property type="nucleotide sequence ID" value="NZ_CP100390.1"/>
</dbReference>
<feature type="transmembrane region" description="Helical" evidence="1">
    <location>
        <begin position="78"/>
        <end position="97"/>
    </location>
</feature>
<keyword evidence="1" id="KW-0472">Membrane</keyword>
<keyword evidence="1" id="KW-0812">Transmembrane</keyword>
<protein>
    <submittedName>
        <fullName evidence="2">Uncharacterized protein</fullName>
    </submittedName>
</protein>
<evidence type="ECO:0000256" key="1">
    <source>
        <dbReference type="SAM" id="Phobius"/>
    </source>
</evidence>
<evidence type="ECO:0000313" key="2">
    <source>
        <dbReference type="EMBL" id="UZE94590.1"/>
    </source>
</evidence>
<keyword evidence="3" id="KW-1185">Reference proteome</keyword>
<proteinExistence type="predicted"/>
<dbReference type="Proteomes" id="UP001163739">
    <property type="component" value="Chromosome"/>
</dbReference>
<name>A0ABY6MXR4_9ALTE</name>
<sequence length="98" mass="11029">MSTKENTNIPRKAFVIFISQVIAWLLILTPFFEDFSASNDAAGAGMAGGLSILFVVFPCMAFVFVTSFYYFKKNIPTRFRVMSAFNYLGLFLVLAVIY</sequence>
<feature type="transmembrane region" description="Helical" evidence="1">
    <location>
        <begin position="52"/>
        <end position="71"/>
    </location>
</feature>